<keyword evidence="6 10" id="KW-1133">Transmembrane helix</keyword>
<feature type="transmembrane region" description="Helical" evidence="10">
    <location>
        <begin position="123"/>
        <end position="145"/>
    </location>
</feature>
<protein>
    <submittedName>
        <fullName evidence="11">Lipid II flippase MurJ</fullName>
    </submittedName>
</protein>
<feature type="transmembrane region" description="Helical" evidence="10">
    <location>
        <begin position="157"/>
        <end position="175"/>
    </location>
</feature>
<evidence type="ECO:0000256" key="3">
    <source>
        <dbReference type="ARBA" id="ARBA00022692"/>
    </source>
</evidence>
<evidence type="ECO:0000256" key="10">
    <source>
        <dbReference type="SAM" id="Phobius"/>
    </source>
</evidence>
<feature type="transmembrane region" description="Helical" evidence="10">
    <location>
        <begin position="455"/>
        <end position="478"/>
    </location>
</feature>
<sequence>MRKAVYQLFVGNLSSKLVGFIREILTAAIFGTGSVIAAYRISLTGVLSPINFLTSDTLNTAFVPTYKSLFETDKEQAQTLLYTLISLFVVFSLLLSIVLFLFAKTWVGMMAPELDSNTLKLTLDMFSVILIAIPFYLLSAIFLFLCMARGDFVPMAVRPLIQNLGMILGTLLTFWSKNLSYLAWGFTISYVFFLFWVFFRALNQEFLTLPNFFAPTKIKDVLKAFWQTLKPLVVLPFILQGNIVIERMVASLVSIAAISAVDYAKFVTETMILMISTPLAFAGLTHWSGIGLNNMTQKLKGLIGLLTFISVPISAFLIVESYSVVELLYSRGAFNRESTLATGDILYGIAWGLWAQTIAYVLIKALSAQMMNKTVMKITIAALLGNIIFNLITYKYLGAKALGWGNTIYGLILLISTLAVFGLLKDFIKNSWLLISGAFVYIFFLQNILDTSQQTALLTVLAAGIEAIIFWVTWILILKPLRIEAVTYFNLLRKH</sequence>
<evidence type="ECO:0000256" key="8">
    <source>
        <dbReference type="ARBA" id="ARBA00060041"/>
    </source>
</evidence>
<keyword evidence="3 10" id="KW-0812">Transmembrane</keyword>
<gene>
    <name evidence="11" type="ORF">ACFQ1T_10700</name>
</gene>
<evidence type="ECO:0000256" key="1">
    <source>
        <dbReference type="ARBA" id="ARBA00004651"/>
    </source>
</evidence>
<comment type="caution">
    <text evidence="11">The sequence shown here is derived from an EMBL/GenBank/DDBJ whole genome shotgun (WGS) entry which is preliminary data.</text>
</comment>
<evidence type="ECO:0000256" key="6">
    <source>
        <dbReference type="ARBA" id="ARBA00022989"/>
    </source>
</evidence>
<evidence type="ECO:0000313" key="11">
    <source>
        <dbReference type="EMBL" id="MFD0930243.1"/>
    </source>
</evidence>
<feature type="transmembrane region" description="Helical" evidence="10">
    <location>
        <begin position="181"/>
        <end position="199"/>
    </location>
</feature>
<reference evidence="12" key="1">
    <citation type="journal article" date="2019" name="Int. J. Syst. Evol. Microbiol.">
        <title>The Global Catalogue of Microorganisms (GCM) 10K type strain sequencing project: providing services to taxonomists for standard genome sequencing and annotation.</title>
        <authorList>
            <consortium name="The Broad Institute Genomics Platform"/>
            <consortium name="The Broad Institute Genome Sequencing Center for Infectious Disease"/>
            <person name="Wu L."/>
            <person name="Ma J."/>
        </authorList>
    </citation>
    <scope>NUCLEOTIDE SEQUENCE [LARGE SCALE GENOMIC DNA]</scope>
    <source>
        <strain evidence="12">CCUG 59685</strain>
    </source>
</reference>
<dbReference type="Pfam" id="PF03023">
    <property type="entry name" value="MurJ"/>
    <property type="match status" value="1"/>
</dbReference>
<evidence type="ECO:0000313" key="12">
    <source>
        <dbReference type="Proteomes" id="UP001597106"/>
    </source>
</evidence>
<keyword evidence="7 10" id="KW-0472">Membrane</keyword>
<comment type="subcellular location">
    <subcellularLocation>
        <location evidence="1">Cell membrane</location>
        <topology evidence="1">Multi-pass membrane protein</topology>
    </subcellularLocation>
</comment>
<dbReference type="EMBL" id="JBHTJW010000002">
    <property type="protein sequence ID" value="MFD0930243.1"/>
    <property type="molecule type" value="Genomic_DNA"/>
</dbReference>
<feature type="transmembrane region" description="Helical" evidence="10">
    <location>
        <begin position="375"/>
        <end position="397"/>
    </location>
</feature>
<feature type="transmembrane region" description="Helical" evidence="10">
    <location>
        <begin position="345"/>
        <end position="363"/>
    </location>
</feature>
<feature type="transmembrane region" description="Helical" evidence="10">
    <location>
        <begin position="431"/>
        <end position="449"/>
    </location>
</feature>
<accession>A0ABW3GIJ2</accession>
<dbReference type="Proteomes" id="UP001597106">
    <property type="component" value="Unassembled WGS sequence"/>
</dbReference>
<comment type="similarity">
    <text evidence="9">Belongs to the MurJ/MviN family.</text>
</comment>
<proteinExistence type="inferred from homology"/>
<keyword evidence="12" id="KW-1185">Reference proteome</keyword>
<feature type="transmembrane region" description="Helical" evidence="10">
    <location>
        <begin position="20"/>
        <end position="39"/>
    </location>
</feature>
<keyword evidence="4" id="KW-0133">Cell shape</keyword>
<dbReference type="InterPro" id="IPR051050">
    <property type="entry name" value="Lipid_II_flippase_MurJ/MviN"/>
</dbReference>
<dbReference type="InterPro" id="IPR004268">
    <property type="entry name" value="MurJ"/>
</dbReference>
<dbReference type="PANTHER" id="PTHR47019">
    <property type="entry name" value="LIPID II FLIPPASE MURJ"/>
    <property type="match status" value="1"/>
</dbReference>
<evidence type="ECO:0000256" key="9">
    <source>
        <dbReference type="ARBA" id="ARBA00061532"/>
    </source>
</evidence>
<dbReference type="RefSeq" id="WP_379076413.1">
    <property type="nucleotide sequence ID" value="NZ_JBHTJW010000002.1"/>
</dbReference>
<evidence type="ECO:0000256" key="5">
    <source>
        <dbReference type="ARBA" id="ARBA00022984"/>
    </source>
</evidence>
<feature type="transmembrane region" description="Helical" evidence="10">
    <location>
        <begin position="302"/>
        <end position="325"/>
    </location>
</feature>
<evidence type="ECO:0000256" key="7">
    <source>
        <dbReference type="ARBA" id="ARBA00023136"/>
    </source>
</evidence>
<comment type="function">
    <text evidence="8">Involved in peptidoglycan biosynthesis. Transports lipid-linked peptidoglycan precursors from the inner to the outer leaflet of the cytoplasmic membrane.</text>
</comment>
<evidence type="ECO:0000256" key="4">
    <source>
        <dbReference type="ARBA" id="ARBA00022960"/>
    </source>
</evidence>
<keyword evidence="5" id="KW-0573">Peptidoglycan synthesis</keyword>
<evidence type="ECO:0000256" key="2">
    <source>
        <dbReference type="ARBA" id="ARBA00022475"/>
    </source>
</evidence>
<keyword evidence="2" id="KW-1003">Cell membrane</keyword>
<organism evidence="11 12">
    <name type="scientific">Methylophilus glucosoxydans</name>
    <dbReference type="NCBI Taxonomy" id="752553"/>
    <lineage>
        <taxon>Bacteria</taxon>
        <taxon>Pseudomonadati</taxon>
        <taxon>Pseudomonadota</taxon>
        <taxon>Betaproteobacteria</taxon>
        <taxon>Nitrosomonadales</taxon>
        <taxon>Methylophilaceae</taxon>
        <taxon>Methylophilus</taxon>
    </lineage>
</organism>
<feature type="transmembrane region" description="Helical" evidence="10">
    <location>
        <begin position="403"/>
        <end position="424"/>
    </location>
</feature>
<dbReference type="PANTHER" id="PTHR47019:SF1">
    <property type="entry name" value="LIPID II FLIPPASE MURJ"/>
    <property type="match status" value="1"/>
</dbReference>
<feature type="transmembrane region" description="Helical" evidence="10">
    <location>
        <begin position="270"/>
        <end position="290"/>
    </location>
</feature>
<name>A0ABW3GIJ2_9PROT</name>
<feature type="transmembrane region" description="Helical" evidence="10">
    <location>
        <begin position="80"/>
        <end position="103"/>
    </location>
</feature>